<protein>
    <submittedName>
        <fullName evidence="2">Transposase</fullName>
    </submittedName>
</protein>
<dbReference type="SUPFAM" id="SSF46689">
    <property type="entry name" value="Homeodomain-like"/>
    <property type="match status" value="1"/>
</dbReference>
<sequence>MTYSLDFRRQVLKSIDDGMTYVQAAEFYSLSPTTIQNWKRRVHSKTTRQTKPYKIPDDVLLNDVKEYPDDYQYERARRLSCSKTGIYHALKRLGISQKKDLGTSKSISNKKSSLSEISLIVLFSKAIPLCIWTKVALRLKPYVLMAMRR</sequence>
<dbReference type="Pfam" id="PF01710">
    <property type="entry name" value="HTH_Tnp_IS630"/>
    <property type="match status" value="1"/>
</dbReference>
<proteinExistence type="predicted"/>
<dbReference type="EMBL" id="JACHXL010000004">
    <property type="protein sequence ID" value="MBB3107378.1"/>
    <property type="molecule type" value="Genomic_DNA"/>
</dbReference>
<dbReference type="Proteomes" id="UP000588111">
    <property type="component" value="Unassembled WGS sequence"/>
</dbReference>
<comment type="caution">
    <text evidence="2">The sequence shown here is derived from an EMBL/GenBank/DDBJ whole genome shotgun (WGS) entry which is preliminary data.</text>
</comment>
<dbReference type="AlphaFoldDB" id="A0A839TDV9"/>
<keyword evidence="3" id="KW-1185">Reference proteome</keyword>
<evidence type="ECO:0000313" key="3">
    <source>
        <dbReference type="Proteomes" id="UP000588111"/>
    </source>
</evidence>
<dbReference type="InterPro" id="IPR002622">
    <property type="entry name" value="Transposase_14"/>
</dbReference>
<name>A0A839TDV9_9GAMM</name>
<reference evidence="2 3" key="1">
    <citation type="submission" date="2020-08" db="EMBL/GenBank/DDBJ databases">
        <title>Genomic Encyclopedia of Type Strains, Phase III (KMG-III): the genomes of soil and plant-associated and newly described type strains.</title>
        <authorList>
            <person name="Whitman W."/>
        </authorList>
    </citation>
    <scope>NUCLEOTIDE SEQUENCE [LARGE SCALE GENOMIC DNA]</scope>
    <source>
        <strain evidence="2 3">CECT 5885</strain>
    </source>
</reference>
<feature type="domain" description="Transposase Synechocystis PCC 6803" evidence="1">
    <location>
        <begin position="1"/>
        <end position="110"/>
    </location>
</feature>
<accession>A0A839TDV9</accession>
<organism evidence="2 3">
    <name type="scientific">Psychrobacter luti</name>
    <dbReference type="NCBI Taxonomy" id="198481"/>
    <lineage>
        <taxon>Bacteria</taxon>
        <taxon>Pseudomonadati</taxon>
        <taxon>Pseudomonadota</taxon>
        <taxon>Gammaproteobacteria</taxon>
        <taxon>Moraxellales</taxon>
        <taxon>Moraxellaceae</taxon>
        <taxon>Psychrobacter</taxon>
    </lineage>
</organism>
<evidence type="ECO:0000313" key="2">
    <source>
        <dbReference type="EMBL" id="MBB3107378.1"/>
    </source>
</evidence>
<gene>
    <name evidence="2" type="ORF">FHS24_001903</name>
</gene>
<dbReference type="InterPro" id="IPR009057">
    <property type="entry name" value="Homeodomain-like_sf"/>
</dbReference>
<evidence type="ECO:0000259" key="1">
    <source>
        <dbReference type="Pfam" id="PF01710"/>
    </source>
</evidence>